<dbReference type="Pfam" id="PF13499">
    <property type="entry name" value="EF-hand_7"/>
    <property type="match status" value="2"/>
</dbReference>
<dbReference type="Proteomes" id="UP001457282">
    <property type="component" value="Unassembled WGS sequence"/>
</dbReference>
<dbReference type="SUPFAM" id="SSF47473">
    <property type="entry name" value="EF-hand"/>
    <property type="match status" value="1"/>
</dbReference>
<dbReference type="CDD" id="cd00051">
    <property type="entry name" value="EFh"/>
    <property type="match status" value="2"/>
</dbReference>
<accession>A0AAW1XXV9</accession>
<sequence>MGAVMGKAETSRNFSISETKLEAKMVEAMQRRAAKGSVMKSFNSIILKFRKIDESLRNCKDIFEQFDEDSNGAIDKDEMKRAFSKLEVSFTEEEINDLFEACDINEDMGIKFNEFIVLICLVFLLKDDQNAGETKVDMGMPKLEATFETLVDAFVFLDKNKDGYVSKSEMVQAINETTSGERSSGRIAMKRFEEMDWDKNGMVNFKEFLFAFTRWIGIDDVEDEDED</sequence>
<dbReference type="PROSITE" id="PS50222">
    <property type="entry name" value="EF_HAND_2"/>
    <property type="match status" value="3"/>
</dbReference>
<evidence type="ECO:0000313" key="3">
    <source>
        <dbReference type="EMBL" id="KAK9941096.1"/>
    </source>
</evidence>
<dbReference type="GO" id="GO:0005509">
    <property type="term" value="F:calcium ion binding"/>
    <property type="evidence" value="ECO:0007669"/>
    <property type="project" value="InterPro"/>
</dbReference>
<feature type="domain" description="EF-hand" evidence="2">
    <location>
        <begin position="183"/>
        <end position="218"/>
    </location>
</feature>
<feature type="domain" description="EF-hand" evidence="2">
    <location>
        <begin position="54"/>
        <end position="89"/>
    </location>
</feature>
<dbReference type="Gene3D" id="1.10.238.10">
    <property type="entry name" value="EF-hand"/>
    <property type="match status" value="1"/>
</dbReference>
<dbReference type="PANTHER" id="PTHR23064">
    <property type="entry name" value="TROPONIN"/>
    <property type="match status" value="1"/>
</dbReference>
<name>A0AAW1XXV9_RUBAR</name>
<dbReference type="InterPro" id="IPR002048">
    <property type="entry name" value="EF_hand_dom"/>
</dbReference>
<dbReference type="InterPro" id="IPR052591">
    <property type="entry name" value="CML21-like"/>
</dbReference>
<reference evidence="3 4" key="1">
    <citation type="journal article" date="2023" name="G3 (Bethesda)">
        <title>A chromosome-length genome assembly and annotation of blackberry (Rubus argutus, cv. 'Hillquist').</title>
        <authorList>
            <person name="Bruna T."/>
            <person name="Aryal R."/>
            <person name="Dudchenko O."/>
            <person name="Sargent D.J."/>
            <person name="Mead D."/>
            <person name="Buti M."/>
            <person name="Cavallini A."/>
            <person name="Hytonen T."/>
            <person name="Andres J."/>
            <person name="Pham M."/>
            <person name="Weisz D."/>
            <person name="Mascagni F."/>
            <person name="Usai G."/>
            <person name="Natali L."/>
            <person name="Bassil N."/>
            <person name="Fernandez G.E."/>
            <person name="Lomsadze A."/>
            <person name="Armour M."/>
            <person name="Olukolu B."/>
            <person name="Poorten T."/>
            <person name="Britton C."/>
            <person name="Davik J."/>
            <person name="Ashrafi H."/>
            <person name="Aiden E.L."/>
            <person name="Borodovsky M."/>
            <person name="Worthington M."/>
        </authorList>
    </citation>
    <scope>NUCLEOTIDE SEQUENCE [LARGE SCALE GENOMIC DNA]</scope>
    <source>
        <strain evidence="3">PI 553951</strain>
    </source>
</reference>
<dbReference type="SMART" id="SM00054">
    <property type="entry name" value="EFh"/>
    <property type="match status" value="4"/>
</dbReference>
<evidence type="ECO:0000259" key="2">
    <source>
        <dbReference type="PROSITE" id="PS50222"/>
    </source>
</evidence>
<comment type="caution">
    <text evidence="3">The sequence shown here is derived from an EMBL/GenBank/DDBJ whole genome shotgun (WGS) entry which is preliminary data.</text>
</comment>
<dbReference type="PROSITE" id="PS00018">
    <property type="entry name" value="EF_HAND_1"/>
    <property type="match status" value="2"/>
</dbReference>
<proteinExistence type="predicted"/>
<organism evidence="3 4">
    <name type="scientific">Rubus argutus</name>
    <name type="common">Southern blackberry</name>
    <dbReference type="NCBI Taxonomy" id="59490"/>
    <lineage>
        <taxon>Eukaryota</taxon>
        <taxon>Viridiplantae</taxon>
        <taxon>Streptophyta</taxon>
        <taxon>Embryophyta</taxon>
        <taxon>Tracheophyta</taxon>
        <taxon>Spermatophyta</taxon>
        <taxon>Magnoliopsida</taxon>
        <taxon>eudicotyledons</taxon>
        <taxon>Gunneridae</taxon>
        <taxon>Pentapetalae</taxon>
        <taxon>rosids</taxon>
        <taxon>fabids</taxon>
        <taxon>Rosales</taxon>
        <taxon>Rosaceae</taxon>
        <taxon>Rosoideae</taxon>
        <taxon>Rosoideae incertae sedis</taxon>
        <taxon>Rubus</taxon>
    </lineage>
</organism>
<keyword evidence="4" id="KW-1185">Reference proteome</keyword>
<dbReference type="AlphaFoldDB" id="A0AAW1XXV9"/>
<evidence type="ECO:0000256" key="1">
    <source>
        <dbReference type="ARBA" id="ARBA00022837"/>
    </source>
</evidence>
<gene>
    <name evidence="3" type="ORF">M0R45_017723</name>
</gene>
<dbReference type="EMBL" id="JBEDUW010000003">
    <property type="protein sequence ID" value="KAK9941096.1"/>
    <property type="molecule type" value="Genomic_DNA"/>
</dbReference>
<evidence type="ECO:0000313" key="4">
    <source>
        <dbReference type="Proteomes" id="UP001457282"/>
    </source>
</evidence>
<feature type="domain" description="EF-hand" evidence="2">
    <location>
        <begin position="145"/>
        <end position="180"/>
    </location>
</feature>
<dbReference type="InterPro" id="IPR018247">
    <property type="entry name" value="EF_Hand_1_Ca_BS"/>
</dbReference>
<protein>
    <recommendedName>
        <fullName evidence="2">EF-hand domain-containing protein</fullName>
    </recommendedName>
</protein>
<dbReference type="InterPro" id="IPR011992">
    <property type="entry name" value="EF-hand-dom_pair"/>
</dbReference>
<keyword evidence="1" id="KW-0106">Calcium</keyword>